<dbReference type="Pfam" id="PF08843">
    <property type="entry name" value="AbiEii"/>
    <property type="match status" value="1"/>
</dbReference>
<evidence type="ECO:0000313" key="2">
    <source>
        <dbReference type="Proteomes" id="UP000596977"/>
    </source>
</evidence>
<sequence>MDKRYFETVQLLLDVAPLIFRGGDFAMKGGTAINLFHRDMPRLSVDIDVVYIHGDRVREEALGAISQALDRAATELERRGLAVRRQASTGTGDIKLFVRRGRSEVKVEVNPVGRGTLLPTLPAELCASAADEFKRSLRLPILAPAELYGSKRVAAMDRQHPRDWFDCLLLRQNEGLTTDIRQTFVAYVAAHNRPVNEILTPNPQPLEATYRNDFVGMTRDEVGLEALEETRIWQFEALPKSLTGTERDFLIGLKAGEPDWSLLPFPSLQYMPAVRWKLENIRRLKQSNPRKHADLLARLEEKLEL</sequence>
<dbReference type="Proteomes" id="UP000596977">
    <property type="component" value="Unassembled WGS sequence"/>
</dbReference>
<organism evidence="1 2">
    <name type="scientific">Pelagibacterium lentulum</name>
    <dbReference type="NCBI Taxonomy" id="2029865"/>
    <lineage>
        <taxon>Bacteria</taxon>
        <taxon>Pseudomonadati</taxon>
        <taxon>Pseudomonadota</taxon>
        <taxon>Alphaproteobacteria</taxon>
        <taxon>Hyphomicrobiales</taxon>
        <taxon>Devosiaceae</taxon>
        <taxon>Pelagibacterium</taxon>
    </lineage>
</organism>
<name>A0A916VXB4_9HYPH</name>
<reference evidence="1 2" key="1">
    <citation type="journal article" date="2014" name="Int. J. Syst. Evol. Microbiol.">
        <title>Complete genome sequence of Corynebacterium casei LMG S-19264T (=DSM 44701T), isolated from a smear-ripened cheese.</title>
        <authorList>
            <consortium name="US DOE Joint Genome Institute (JGI-PGF)"/>
            <person name="Walter F."/>
            <person name="Albersmeier A."/>
            <person name="Kalinowski J."/>
            <person name="Ruckert C."/>
        </authorList>
    </citation>
    <scope>NUCLEOTIDE SEQUENCE [LARGE SCALE GENOMIC DNA]</scope>
    <source>
        <strain evidence="1 2">CGMCC 1.15896</strain>
    </source>
</reference>
<keyword evidence="2" id="KW-1185">Reference proteome</keyword>
<dbReference type="AlphaFoldDB" id="A0A916VXB4"/>
<dbReference type="RefSeq" id="WP_127074143.1">
    <property type="nucleotide sequence ID" value="NZ_BMKB01000003.1"/>
</dbReference>
<dbReference type="InterPro" id="IPR014942">
    <property type="entry name" value="AbiEii"/>
</dbReference>
<dbReference type="EMBL" id="BMKB01000003">
    <property type="protein sequence ID" value="GGA48505.1"/>
    <property type="molecule type" value="Genomic_DNA"/>
</dbReference>
<comment type="caution">
    <text evidence="1">The sequence shown here is derived from an EMBL/GenBank/DDBJ whole genome shotgun (WGS) entry which is preliminary data.</text>
</comment>
<dbReference type="Gene3D" id="3.10.450.620">
    <property type="entry name" value="JHP933, nucleotidyltransferase-like core domain"/>
    <property type="match status" value="1"/>
</dbReference>
<proteinExistence type="predicted"/>
<gene>
    <name evidence="1" type="ORF">GCM10011499_17860</name>
</gene>
<protein>
    <recommendedName>
        <fullName evidence="3">Nucleotidyl transferase AbiEii/AbiGii toxin family protein</fullName>
    </recommendedName>
</protein>
<evidence type="ECO:0008006" key="3">
    <source>
        <dbReference type="Google" id="ProtNLM"/>
    </source>
</evidence>
<accession>A0A916VXB4</accession>
<dbReference type="OrthoDB" id="1550603at2"/>
<evidence type="ECO:0000313" key="1">
    <source>
        <dbReference type="EMBL" id="GGA48505.1"/>
    </source>
</evidence>